<name>A0A1B6BYZ1_9HEMI</name>
<feature type="region of interest" description="Disordered" evidence="1">
    <location>
        <begin position="1616"/>
        <end position="1669"/>
    </location>
</feature>
<accession>A0A1B6BYZ1</accession>
<gene>
    <name evidence="2" type="ORF">g.29745</name>
</gene>
<proteinExistence type="predicted"/>
<dbReference type="EMBL" id="GEDC01030801">
    <property type="protein sequence ID" value="JAS06497.1"/>
    <property type="molecule type" value="Transcribed_RNA"/>
</dbReference>
<reference evidence="2" key="1">
    <citation type="submission" date="2015-12" db="EMBL/GenBank/DDBJ databases">
        <title>De novo transcriptome assembly of four potential Pierce s Disease insect vectors from Arizona vineyards.</title>
        <authorList>
            <person name="Tassone E.E."/>
        </authorList>
    </citation>
    <scope>NUCLEOTIDE SEQUENCE</scope>
</reference>
<evidence type="ECO:0000256" key="1">
    <source>
        <dbReference type="SAM" id="MobiDB-lite"/>
    </source>
</evidence>
<organism evidence="2">
    <name type="scientific">Clastoptera arizonana</name>
    <name type="common">Arizona spittle bug</name>
    <dbReference type="NCBI Taxonomy" id="38151"/>
    <lineage>
        <taxon>Eukaryota</taxon>
        <taxon>Metazoa</taxon>
        <taxon>Ecdysozoa</taxon>
        <taxon>Arthropoda</taxon>
        <taxon>Hexapoda</taxon>
        <taxon>Insecta</taxon>
        <taxon>Pterygota</taxon>
        <taxon>Neoptera</taxon>
        <taxon>Paraneoptera</taxon>
        <taxon>Hemiptera</taxon>
        <taxon>Auchenorrhyncha</taxon>
        <taxon>Cercopoidea</taxon>
        <taxon>Clastopteridae</taxon>
        <taxon>Clastoptera</taxon>
    </lineage>
</organism>
<sequence>MEQTNIKCVNLSLDESKKLICQVEQKLSTMYHSYSCLEDYSKNRDIVRNNILKRSPQNYNLHPDTRFHISGERDCPICPPFYFKPNKDLDSIDIRKLENECRDPNIRNQYTGFLNFNWMKSQLKYVKPLFTCTPSNMDDSNKNKDAESIYKNREKTNSKVLLDFCINSTVKNEILEYARELNLTAEEQNAQEKKTIQIDVSSILKDPDKLQKLVNKLQAIVSRTNYKSVNNNNCVIQGRDCIDVNSVKHQCIPNNPLIERAKTMFKNISNPNQQQVSFSKQQQILNDNNIIKGKYSSFDLRKDTTNNIKSDIIYQADVPGNANKSKEYESYLTNCNETNDARNITSGNKMYLDEYESSNESILETDMSEPKRPVYNINNLEPLNNNYTLPVIPLYPSINEKQKILFTNREGNQLFDINHTVQNSLQEDHNNIITSETNCKENKLQNLLKNDVQNSHKNISNHQNLADSLMQGDMIQKKIKTENNILDHSINKKHNNGGVNNNQLKILHTKFNYINSSSLTHKDDCFQYFDEKNVIGLDKQVYLNHQHVHLDKTSFGKTQDNITDRQLKKNASGDYFSSTRMLSRDPKFSIKNKTFDSVVNFRFLPSRIYKPKNKKCKFLSNYFLERKIVANKRQDKTIFSWKNRKFQLMNQSYLVYVINKPRDTENMLYKITKHDKIITRSFQNRYFKQQTSFSKNKIKNYLQIDKAISFIEDYKSFWKKNKETILLEKSTLFNDNKLDQKSLKQNNNKWNIGNQLNANNYELGNKNEQNVSSHLHFENKYTNFDSSCKYLTSSNFKEDNEYKIKEDRKPYNNLIDFKTNLKNKNSIVENVIFCGSKRECVKDKSQDTCCDSKLRNNVCTQHEASHMFQQHNNECREIKENAIDANSNINIINSKQNENQNKTQNIFKNNILSFSSSNDKEFEGNNSKGKIFIHSKMPINISRHKADCYLNANKDNSRGSLWINTQVYNDSIIHKEDRCFESFDPRNNCVIKWIKRTDSHSSTSETLTKSSLENTSVRSQMCEPIEKIQDNCKEQDNVKDIHCSFVNKKHKLIYNNNFHDSEVQDKSRVLDATSKFNLVEKEIKLSENSERLMNQKIEDKLLDLKDKRIMVENTQDIKNHYRNLLSKKNTGENFNEEKYFIKDSKNELINPSNKFNNNFNDSIVQNYENQIYMVQTSVSDMTKDETDDIKNYLHFTKPNLEIMSTIALETNQNIIENGKDFNKHSENFNNKNWFSKKECILTDKTLEEIPNLNCNYICHDSMIHEYLKKVRNATGISKTIIESEKSEAKTIDSNFINNEKKYNGTIKYNINKNLIEEKNSLSNSRRNYISAQKHKTDTCYNSMLYDKENKFGSKLVIEKYKIVEEPFDKAFSKQDIKDKYCDSKQNISQMNEKPSFAGTFCFKTPEILYKKDKNKNIKVKSLTYCNALLNQNIEYESKTETLKQYKYSKNINNNGNEATIKKINVPSDKNSFNLQINESNQESKNIPNTSIRNMNNNLKSTNTLSFLSNKMETQQILKPEDNKSNFCLEYKIHSKDASLNTNQMHGFDRINNSIQTKLGKINLNTSTILYNKKCEGSSMKQLQNKSFNANNKGDENIVRNCCFRNICNNCSSIGHNHDSDPSSSNVQTKDTSSNTSKIRDSLQESKINLNQKHDISVSSNKSMSEKIYV</sequence>
<feature type="compositionally biased region" description="Polar residues" evidence="1">
    <location>
        <begin position="1621"/>
        <end position="1636"/>
    </location>
</feature>
<feature type="non-terminal residue" evidence="2">
    <location>
        <position position="1669"/>
    </location>
</feature>
<evidence type="ECO:0000313" key="2">
    <source>
        <dbReference type="EMBL" id="JAS06497.1"/>
    </source>
</evidence>
<protein>
    <submittedName>
        <fullName evidence="2">Uncharacterized protein</fullName>
    </submittedName>
</protein>
<feature type="compositionally biased region" description="Polar residues" evidence="1">
    <location>
        <begin position="1644"/>
        <end position="1662"/>
    </location>
</feature>